<dbReference type="Gene3D" id="2.60.390.10">
    <property type="entry name" value="Beta-galactosidase, domain 3"/>
    <property type="match status" value="1"/>
</dbReference>
<reference evidence="11 12" key="1">
    <citation type="submission" date="2014-04" db="EMBL/GenBank/DDBJ databases">
        <authorList>
            <consortium name="DOE Joint Genome Institute"/>
            <person name="Kuo A."/>
            <person name="Martino E."/>
            <person name="Perotto S."/>
            <person name="Kohler A."/>
            <person name="Nagy L.G."/>
            <person name="Floudas D."/>
            <person name="Copeland A."/>
            <person name="Barry K.W."/>
            <person name="Cichocki N."/>
            <person name="Veneault-Fourrey C."/>
            <person name="LaButti K."/>
            <person name="Lindquist E.A."/>
            <person name="Lipzen A."/>
            <person name="Lundell T."/>
            <person name="Morin E."/>
            <person name="Murat C."/>
            <person name="Sun H."/>
            <person name="Tunlid A."/>
            <person name="Henrissat B."/>
            <person name="Grigoriev I.V."/>
            <person name="Hibbett D.S."/>
            <person name="Martin F."/>
            <person name="Nordberg H.P."/>
            <person name="Cantor M.N."/>
            <person name="Hua S.X."/>
        </authorList>
    </citation>
    <scope>NUCLEOTIDE SEQUENCE [LARGE SCALE GENOMIC DNA]</scope>
    <source>
        <strain evidence="11 12">Zn</strain>
    </source>
</reference>
<feature type="signal peptide" evidence="9">
    <location>
        <begin position="1"/>
        <end position="19"/>
    </location>
</feature>
<dbReference type="InterPro" id="IPR025300">
    <property type="entry name" value="BetaGal_jelly_roll_dom"/>
</dbReference>
<dbReference type="FunFam" id="3.20.20.80:FF:000040">
    <property type="entry name" value="Beta-galactosidase A"/>
    <property type="match status" value="1"/>
</dbReference>
<protein>
    <recommendedName>
        <fullName evidence="3">beta-galactosidase</fullName>
        <ecNumber evidence="3">3.2.1.23</ecNumber>
    </recommendedName>
</protein>
<evidence type="ECO:0000313" key="11">
    <source>
        <dbReference type="EMBL" id="KIN04321.1"/>
    </source>
</evidence>
<comment type="catalytic activity">
    <reaction evidence="1">
        <text>Hydrolysis of terminal non-reducing beta-D-galactose residues in beta-D-galactosides.</text>
        <dbReference type="EC" id="3.2.1.23"/>
    </reaction>
</comment>
<dbReference type="InterPro" id="IPR018954">
    <property type="entry name" value="Betagal_dom2"/>
</dbReference>
<evidence type="ECO:0000256" key="2">
    <source>
        <dbReference type="ARBA" id="ARBA00009809"/>
    </source>
</evidence>
<feature type="chain" id="PRO_5002165260" description="beta-galactosidase" evidence="9">
    <location>
        <begin position="20"/>
        <end position="984"/>
    </location>
</feature>
<dbReference type="STRING" id="913774.A0A0C3H7X5"/>
<sequence length="984" mass="108457">MLFSKLLVAFCTLLWSANATNDGLTDIVSWDPFSLSINGSRVFVFSGEFHYQRMPVPEMWLDIFQKLRANGFNAVSVYFFWSYHSAQKDVYDFHTSGKNVQRLFDYAKEAGIWIIARAGPYCNAETNAGGFALWGSDGSLGTLRTSDETYHQAWLPWVTNVGQIIAANEITKGGPVILNQIENELQETTHSATNTLVIYMEQIEAAFRDAGVTIPFSSNEKGERSESWSTDYENVGGAVNVYGLDSYPGGLSCTNPNSGFNVVRNYYQWFSNYSFTQPNYFPEFEGGYFTPWGGSFYDDCQSEHEPAFADVYYKNNIGQRTTLLSLYMAWGGTNWGHSAAPVVYTSYDYSAPLRETRQIQDKLYQTKLVALFTRVSTDLLKTYMAGNGTGYSVDSPGIWTWELRNPDTNAGFYVVQQAVTSSQTSIGFSANLNTSEGVINVGNITLNGRQSKIMVTDYKFGGSLLLYSSVDILTYGTFNKDVIVFYLEEGQAGQFALKTGPSLGSHSLYGTSEVATALNDSTITVTYTQGAGKTVLDMDRVLVYLLEQKTAWKFWAPSTTSNPDVKPNEQIFVLGPYLVRTAYISHNVVHVSGDNDNATSIEVYTGNPTVQTIDWNGIRLKTTRTPYGSITAQIPGADDRRISLPALTGWRSANSLPEVELTYDDSKWTTCNKTSTLSPVAPLTFPVLFSSDYGYYTGAKIYRGYFDGTNATALTITCSGGLAFGWNAWLNGILLGGNVGNASLTTTSAVLNIPPSVLKDADNLVTVLVDYNGHDETSTAKGVENPRGILGASLTSTATVNTEFKLWKIQGNAGGSSNIDPVRGPMNEGGLYGERLGWHLPYFNPSTSQFSHSSPTIGLNASGVEFYVTTFNLNFDSDLDVPLGISLTAPSGTVARVMIWINGYQYGKFVPHIGPQTRFPIPPGVINNRGSNTLALSLWAMTDEGARLENVDIFTYGAYQTDFDFNMNWSYLQPRWDKTRLEYA</sequence>
<dbReference type="PANTHER" id="PTHR23421">
    <property type="entry name" value="BETA-GALACTOSIDASE RELATED"/>
    <property type="match status" value="1"/>
</dbReference>
<dbReference type="GO" id="GO:0005975">
    <property type="term" value="P:carbohydrate metabolic process"/>
    <property type="evidence" value="ECO:0007669"/>
    <property type="project" value="InterPro"/>
</dbReference>
<feature type="domain" description="Beta-galactosidase" evidence="10">
    <location>
        <begin position="378"/>
        <end position="554"/>
    </location>
</feature>
<dbReference type="SUPFAM" id="SSF51011">
    <property type="entry name" value="Glycosyl hydrolase domain"/>
    <property type="match status" value="1"/>
</dbReference>
<proteinExistence type="inferred from homology"/>
<accession>A0A0C3H7X5</accession>
<dbReference type="Pfam" id="PF13363">
    <property type="entry name" value="BetaGal_dom3"/>
    <property type="match status" value="1"/>
</dbReference>
<dbReference type="Gene3D" id="2.102.20.10">
    <property type="entry name" value="Beta-galactosidase, domain 2"/>
    <property type="match status" value="1"/>
</dbReference>
<dbReference type="SUPFAM" id="SSF49785">
    <property type="entry name" value="Galactose-binding domain-like"/>
    <property type="match status" value="2"/>
</dbReference>
<organism evidence="11 12">
    <name type="scientific">Oidiodendron maius (strain Zn)</name>
    <dbReference type="NCBI Taxonomy" id="913774"/>
    <lineage>
        <taxon>Eukaryota</taxon>
        <taxon>Fungi</taxon>
        <taxon>Dikarya</taxon>
        <taxon>Ascomycota</taxon>
        <taxon>Pezizomycotina</taxon>
        <taxon>Leotiomycetes</taxon>
        <taxon>Leotiomycetes incertae sedis</taxon>
        <taxon>Myxotrichaceae</taxon>
        <taxon>Oidiodendron</taxon>
    </lineage>
</organism>
<gene>
    <name evidence="11" type="ORF">OIDMADRAFT_194787</name>
</gene>
<dbReference type="Gene3D" id="3.20.20.80">
    <property type="entry name" value="Glycosidases"/>
    <property type="match status" value="1"/>
</dbReference>
<dbReference type="OrthoDB" id="1657402at2759"/>
<dbReference type="InterPro" id="IPR017853">
    <property type="entry name" value="GH"/>
</dbReference>
<dbReference type="SUPFAM" id="SSF51445">
    <property type="entry name" value="(Trans)glycosidases"/>
    <property type="match status" value="1"/>
</dbReference>
<comment type="similarity">
    <text evidence="2 8">Belongs to the glycosyl hydrolase 35 family.</text>
</comment>
<reference evidence="12" key="2">
    <citation type="submission" date="2015-01" db="EMBL/GenBank/DDBJ databases">
        <title>Evolutionary Origins and Diversification of the Mycorrhizal Mutualists.</title>
        <authorList>
            <consortium name="DOE Joint Genome Institute"/>
            <consortium name="Mycorrhizal Genomics Consortium"/>
            <person name="Kohler A."/>
            <person name="Kuo A."/>
            <person name="Nagy L.G."/>
            <person name="Floudas D."/>
            <person name="Copeland A."/>
            <person name="Barry K.W."/>
            <person name="Cichocki N."/>
            <person name="Veneault-Fourrey C."/>
            <person name="LaButti K."/>
            <person name="Lindquist E.A."/>
            <person name="Lipzen A."/>
            <person name="Lundell T."/>
            <person name="Morin E."/>
            <person name="Murat C."/>
            <person name="Riley R."/>
            <person name="Ohm R."/>
            <person name="Sun H."/>
            <person name="Tunlid A."/>
            <person name="Henrissat B."/>
            <person name="Grigoriev I.V."/>
            <person name="Hibbett D.S."/>
            <person name="Martin F."/>
        </authorList>
    </citation>
    <scope>NUCLEOTIDE SEQUENCE [LARGE SCALE GENOMIC DNA]</scope>
    <source>
        <strain evidence="12">Zn</strain>
    </source>
</reference>
<dbReference type="Pfam" id="PF01301">
    <property type="entry name" value="Glyco_hydro_35"/>
    <property type="match status" value="1"/>
</dbReference>
<dbReference type="FunFam" id="2.60.120.260:FF:000065">
    <property type="entry name" value="Beta-galactosidase A"/>
    <property type="match status" value="1"/>
</dbReference>
<evidence type="ECO:0000256" key="9">
    <source>
        <dbReference type="SAM" id="SignalP"/>
    </source>
</evidence>
<evidence type="ECO:0000313" key="12">
    <source>
        <dbReference type="Proteomes" id="UP000054321"/>
    </source>
</evidence>
<keyword evidence="5 11" id="KW-0378">Hydrolase</keyword>
<dbReference type="HOGENOM" id="CLU_005732_2_1_1"/>
<name>A0A0C3H7X5_OIDMZ</name>
<keyword evidence="4 9" id="KW-0732">Signal</keyword>
<evidence type="ECO:0000256" key="4">
    <source>
        <dbReference type="ARBA" id="ARBA00022729"/>
    </source>
</evidence>
<dbReference type="InterPro" id="IPR001944">
    <property type="entry name" value="Glycoside_Hdrlase_35"/>
</dbReference>
<evidence type="ECO:0000259" key="10">
    <source>
        <dbReference type="SMART" id="SM01029"/>
    </source>
</evidence>
<dbReference type="Pfam" id="PF13364">
    <property type="entry name" value="BetaGal_ABD2"/>
    <property type="match status" value="2"/>
</dbReference>
<dbReference type="AlphaFoldDB" id="A0A0C3H7X5"/>
<dbReference type="SMART" id="SM01029">
    <property type="entry name" value="BetaGal_dom2"/>
    <property type="match status" value="1"/>
</dbReference>
<evidence type="ECO:0000256" key="1">
    <source>
        <dbReference type="ARBA" id="ARBA00001412"/>
    </source>
</evidence>
<evidence type="ECO:0000256" key="3">
    <source>
        <dbReference type="ARBA" id="ARBA00012756"/>
    </source>
</evidence>
<dbReference type="InterPro" id="IPR037110">
    <property type="entry name" value="Betagal_dom2_sf"/>
</dbReference>
<dbReference type="Proteomes" id="UP000054321">
    <property type="component" value="Unassembled WGS sequence"/>
</dbReference>
<evidence type="ECO:0000256" key="6">
    <source>
        <dbReference type="ARBA" id="ARBA00023180"/>
    </source>
</evidence>
<dbReference type="InterPro" id="IPR031330">
    <property type="entry name" value="Gly_Hdrlase_35_cat"/>
</dbReference>
<dbReference type="GO" id="GO:0004565">
    <property type="term" value="F:beta-galactosidase activity"/>
    <property type="evidence" value="ECO:0007669"/>
    <property type="project" value="UniProtKB-EC"/>
</dbReference>
<dbReference type="InParanoid" id="A0A0C3H7X5"/>
<evidence type="ECO:0000256" key="5">
    <source>
        <dbReference type="ARBA" id="ARBA00022801"/>
    </source>
</evidence>
<dbReference type="InterPro" id="IPR025972">
    <property type="entry name" value="BetaGal_dom3"/>
</dbReference>
<dbReference type="EC" id="3.2.1.23" evidence="3"/>
<dbReference type="InterPro" id="IPR008979">
    <property type="entry name" value="Galactose-bd-like_sf"/>
</dbReference>
<dbReference type="SUPFAM" id="SSF117100">
    <property type="entry name" value="Beta-galactosidase LacA, domain 3"/>
    <property type="match status" value="1"/>
</dbReference>
<keyword evidence="7" id="KW-0326">Glycosidase</keyword>
<evidence type="ECO:0000256" key="8">
    <source>
        <dbReference type="RuleBase" id="RU003679"/>
    </source>
</evidence>
<dbReference type="EMBL" id="KN832873">
    <property type="protein sequence ID" value="KIN04321.1"/>
    <property type="molecule type" value="Genomic_DNA"/>
</dbReference>
<evidence type="ECO:0000256" key="7">
    <source>
        <dbReference type="ARBA" id="ARBA00023295"/>
    </source>
</evidence>
<dbReference type="InterPro" id="IPR036833">
    <property type="entry name" value="BetaGal_dom3_sf"/>
</dbReference>
<dbReference type="Pfam" id="PF10435">
    <property type="entry name" value="BetaGal_dom2"/>
    <property type="match status" value="1"/>
</dbReference>
<keyword evidence="6" id="KW-0325">Glycoprotein</keyword>
<dbReference type="Gene3D" id="2.60.120.260">
    <property type="entry name" value="Galactose-binding domain-like"/>
    <property type="match status" value="2"/>
</dbReference>
<keyword evidence="12" id="KW-1185">Reference proteome</keyword>
<dbReference type="PRINTS" id="PR00742">
    <property type="entry name" value="GLHYDRLASE35"/>
</dbReference>